<name>C4JSU1_UNCRE</name>
<keyword evidence="2" id="KW-1185">Reference proteome</keyword>
<dbReference type="KEGG" id="ure:UREG_05530"/>
<dbReference type="GeneID" id="8443437"/>
<dbReference type="RefSeq" id="XP_002584841.1">
    <property type="nucleotide sequence ID" value="XM_002584795.1"/>
</dbReference>
<accession>C4JSU1</accession>
<sequence>MKILLLGIWMFEGPPAPTPFQIEGMTRHLIAESTNISADTEGRLFGNQAGMSLLKEIEQLHRRIDHLKNEVHPTLYLAHSTTLDDWSNQQDQGRILRQGVVHGGNVLVDVAVIRQYGHSPRTVKWTQAFYHRYGVAFRFADQILSAPSKFVTALNWRASVQSLWVWGEQQNLARASTVIEQVDKLIEIWKAGSEVLFHPTTESQRLFDATEIEWQAV</sequence>
<dbReference type="InParanoid" id="C4JSU1"/>
<dbReference type="VEuPathDB" id="FungiDB:UREG_05530"/>
<dbReference type="EMBL" id="CH476617">
    <property type="protein sequence ID" value="EEP80688.1"/>
    <property type="molecule type" value="Genomic_DNA"/>
</dbReference>
<protein>
    <submittedName>
        <fullName evidence="1">Uncharacterized protein</fullName>
    </submittedName>
</protein>
<gene>
    <name evidence="1" type="ORF">UREG_05530</name>
</gene>
<dbReference type="AlphaFoldDB" id="C4JSU1"/>
<evidence type="ECO:0000313" key="2">
    <source>
        <dbReference type="Proteomes" id="UP000002058"/>
    </source>
</evidence>
<evidence type="ECO:0000313" key="1">
    <source>
        <dbReference type="EMBL" id="EEP80688.1"/>
    </source>
</evidence>
<organism evidence="1 2">
    <name type="scientific">Uncinocarpus reesii (strain UAMH 1704)</name>
    <dbReference type="NCBI Taxonomy" id="336963"/>
    <lineage>
        <taxon>Eukaryota</taxon>
        <taxon>Fungi</taxon>
        <taxon>Dikarya</taxon>
        <taxon>Ascomycota</taxon>
        <taxon>Pezizomycotina</taxon>
        <taxon>Eurotiomycetes</taxon>
        <taxon>Eurotiomycetidae</taxon>
        <taxon>Onygenales</taxon>
        <taxon>Onygenaceae</taxon>
        <taxon>Uncinocarpus</taxon>
    </lineage>
</organism>
<reference evidence="2" key="1">
    <citation type="journal article" date="2009" name="Genome Res.">
        <title>Comparative genomic analyses of the human fungal pathogens Coccidioides and their relatives.</title>
        <authorList>
            <person name="Sharpton T.J."/>
            <person name="Stajich J.E."/>
            <person name="Rounsley S.D."/>
            <person name="Gardner M.J."/>
            <person name="Wortman J.R."/>
            <person name="Jordar V.S."/>
            <person name="Maiti R."/>
            <person name="Kodira C.D."/>
            <person name="Neafsey D.E."/>
            <person name="Zeng Q."/>
            <person name="Hung C.-Y."/>
            <person name="McMahan C."/>
            <person name="Muszewska A."/>
            <person name="Grynberg M."/>
            <person name="Mandel M.A."/>
            <person name="Kellner E.M."/>
            <person name="Barker B.M."/>
            <person name="Galgiani J.N."/>
            <person name="Orbach M.J."/>
            <person name="Kirkland T.N."/>
            <person name="Cole G.T."/>
            <person name="Henn M.R."/>
            <person name="Birren B.W."/>
            <person name="Taylor J.W."/>
        </authorList>
    </citation>
    <scope>NUCLEOTIDE SEQUENCE [LARGE SCALE GENOMIC DNA]</scope>
    <source>
        <strain evidence="2">UAMH 1704</strain>
    </source>
</reference>
<dbReference type="Proteomes" id="UP000002058">
    <property type="component" value="Unassembled WGS sequence"/>
</dbReference>
<proteinExistence type="predicted"/>
<dbReference type="HOGENOM" id="CLU_1273097_0_0_1"/>